<protein>
    <submittedName>
        <fullName evidence="1">Winged helix DNA-binding domain-containing protein</fullName>
    </submittedName>
</protein>
<dbReference type="InterPro" id="IPR009351">
    <property type="entry name" value="AlkZ-like"/>
</dbReference>
<organism evidence="1 2">
    <name type="scientific">Streptomyces ficellus</name>
    <dbReference type="NCBI Taxonomy" id="1977088"/>
    <lineage>
        <taxon>Bacteria</taxon>
        <taxon>Bacillati</taxon>
        <taxon>Actinomycetota</taxon>
        <taxon>Actinomycetes</taxon>
        <taxon>Kitasatosporales</taxon>
        <taxon>Streptomycetaceae</taxon>
        <taxon>Streptomyces</taxon>
    </lineage>
</organism>
<dbReference type="RefSeq" id="WP_156691331.1">
    <property type="nucleotide sequence ID" value="NZ_CP034279.1"/>
</dbReference>
<dbReference type="Pfam" id="PF06224">
    <property type="entry name" value="AlkZ-like"/>
    <property type="match status" value="1"/>
</dbReference>
<dbReference type="Proteomes" id="UP000422572">
    <property type="component" value="Chromosome"/>
</dbReference>
<sequence length="368" mass="40609">MAVISQRTLNRTLLQRQFLTERTTRAPLDVTGHLVALQAQEPDAPYIGLWTRITDFGHDDLTSLVHDRSLVRAKLLRNTQHLVTADDFPWLWPLLEPVLGRTRQGAFGRAVAGIPEDELRAAGRELLAGEPLTRPQLGRLLAERFPGRDTTALAYVVQSLVAHIHPPPSGTWGQRGATPLTLADAWLGRPMSTDARLDTMVLRYLAAFGPASVADLQAWSGLTRLREPLDAMRSRLRVHRGPDGKELLDLPDAPLADPDLPVPVRFLPAYDNLVLGHADRTRVIGDEDRARVITGSEVRPVFLVDGVVHGVWALKETTLHIEPHRPLTGPQAAEVEQEAWRVLDFVRAAPAKRGRRPAAAGEPAVTFV</sequence>
<proteinExistence type="predicted"/>
<dbReference type="KEGG" id="sfic:EIZ62_04050"/>
<name>A0A6I6F0R4_9ACTN</name>
<dbReference type="PANTHER" id="PTHR38479:SF2">
    <property type="entry name" value="WINGED HELIX DNA-BINDING DOMAIN-CONTAINING PROTEIN"/>
    <property type="match status" value="1"/>
</dbReference>
<evidence type="ECO:0000313" key="2">
    <source>
        <dbReference type="Proteomes" id="UP000422572"/>
    </source>
</evidence>
<keyword evidence="2" id="KW-1185">Reference proteome</keyword>
<dbReference type="PANTHER" id="PTHR38479">
    <property type="entry name" value="LMO0824 PROTEIN"/>
    <property type="match status" value="1"/>
</dbReference>
<reference evidence="1 2" key="1">
    <citation type="submission" date="2018-12" db="EMBL/GenBank/DDBJ databases">
        <title>Complete genome sequence of Streptomyces ficellus NRRL8067, the producer of ficellomycin, feldamycin and nojirimycin.</title>
        <authorList>
            <person name="Zhang H."/>
            <person name="Yue R."/>
            <person name="Liu Y."/>
            <person name="Li M."/>
            <person name="Mu H."/>
            <person name="Zhang J."/>
        </authorList>
    </citation>
    <scope>NUCLEOTIDE SEQUENCE [LARGE SCALE GENOMIC DNA]</scope>
    <source>
        <strain evidence="1 2">NRRL 8067</strain>
    </source>
</reference>
<keyword evidence="1" id="KW-0238">DNA-binding</keyword>
<dbReference type="AlphaFoldDB" id="A0A6I6F0R4"/>
<dbReference type="OrthoDB" id="9148135at2"/>
<accession>A0A6I6F0R4</accession>
<dbReference type="GO" id="GO:0003677">
    <property type="term" value="F:DNA binding"/>
    <property type="evidence" value="ECO:0007669"/>
    <property type="project" value="UniProtKB-KW"/>
</dbReference>
<evidence type="ECO:0000313" key="1">
    <source>
        <dbReference type="EMBL" id="QGV77513.1"/>
    </source>
</evidence>
<dbReference type="EMBL" id="CP034279">
    <property type="protein sequence ID" value="QGV77513.1"/>
    <property type="molecule type" value="Genomic_DNA"/>
</dbReference>
<gene>
    <name evidence="1" type="ORF">EIZ62_04050</name>
</gene>